<dbReference type="Proteomes" id="UP000784294">
    <property type="component" value="Unassembled WGS sequence"/>
</dbReference>
<organism evidence="2 3">
    <name type="scientific">Protopolystoma xenopodis</name>
    <dbReference type="NCBI Taxonomy" id="117903"/>
    <lineage>
        <taxon>Eukaryota</taxon>
        <taxon>Metazoa</taxon>
        <taxon>Spiralia</taxon>
        <taxon>Lophotrochozoa</taxon>
        <taxon>Platyhelminthes</taxon>
        <taxon>Monogenea</taxon>
        <taxon>Polyopisthocotylea</taxon>
        <taxon>Polystomatidea</taxon>
        <taxon>Polystomatidae</taxon>
        <taxon>Protopolystoma</taxon>
    </lineage>
</organism>
<evidence type="ECO:0000313" key="3">
    <source>
        <dbReference type="Proteomes" id="UP000784294"/>
    </source>
</evidence>
<proteinExistence type="predicted"/>
<gene>
    <name evidence="2" type="ORF">PXEA_LOCUS30510</name>
</gene>
<keyword evidence="3" id="KW-1185">Reference proteome</keyword>
<dbReference type="EMBL" id="CAAALY010253914">
    <property type="protein sequence ID" value="VEL37070.1"/>
    <property type="molecule type" value="Genomic_DNA"/>
</dbReference>
<accession>A0A3S5B8N7</accession>
<feature type="region of interest" description="Disordered" evidence="1">
    <location>
        <begin position="74"/>
        <end position="110"/>
    </location>
</feature>
<reference evidence="2" key="1">
    <citation type="submission" date="2018-11" db="EMBL/GenBank/DDBJ databases">
        <authorList>
            <consortium name="Pathogen Informatics"/>
        </authorList>
    </citation>
    <scope>NUCLEOTIDE SEQUENCE</scope>
</reference>
<evidence type="ECO:0000256" key="1">
    <source>
        <dbReference type="SAM" id="MobiDB-lite"/>
    </source>
</evidence>
<name>A0A3S5B8N7_9PLAT</name>
<sequence>MTVKAKQYHLLCLPVPTLSILTAYHRQQQSSLSCFPSFGSESAADARLNSPRQAGTQQSSLSCFPSFGSESAADARLDSPRQAGTQVQSDIGLPGSPGRGPAIGAETAAESEPQRHLSLIMVLLISMFFVRFTTTPPRQHILHSCPPYPLPTPAFTRSLCILQGICLCTWRLVRDGISGVYIALEFLDAILNFGQGFILFACFGLDTDLILLPCRKAYAFALNPSSSLFPL</sequence>
<dbReference type="OrthoDB" id="2133778at2759"/>
<dbReference type="AlphaFoldDB" id="A0A3S5B8N7"/>
<comment type="caution">
    <text evidence="2">The sequence shown here is derived from an EMBL/GenBank/DDBJ whole genome shotgun (WGS) entry which is preliminary data.</text>
</comment>
<protein>
    <recommendedName>
        <fullName evidence="4">G-protein coupled receptors family 2 profile 2 domain-containing protein</fullName>
    </recommendedName>
</protein>
<evidence type="ECO:0000313" key="2">
    <source>
        <dbReference type="EMBL" id="VEL37070.1"/>
    </source>
</evidence>
<evidence type="ECO:0008006" key="4">
    <source>
        <dbReference type="Google" id="ProtNLM"/>
    </source>
</evidence>